<comment type="caution">
    <text evidence="2">The sequence shown here is derived from an EMBL/GenBank/DDBJ whole genome shotgun (WGS) entry which is preliminary data.</text>
</comment>
<feature type="transmembrane region" description="Helical" evidence="1">
    <location>
        <begin position="302"/>
        <end position="318"/>
    </location>
</feature>
<feature type="transmembrane region" description="Helical" evidence="1">
    <location>
        <begin position="59"/>
        <end position="79"/>
    </location>
</feature>
<reference evidence="2 3" key="1">
    <citation type="submission" date="2020-08" db="EMBL/GenBank/DDBJ databases">
        <title>Sequencing the genomes of 1000 actinobacteria strains.</title>
        <authorList>
            <person name="Klenk H.-P."/>
        </authorList>
    </citation>
    <scope>NUCLEOTIDE SEQUENCE [LARGE SCALE GENOMIC DNA]</scope>
    <source>
        <strain evidence="2 3">DSM 44320</strain>
    </source>
</reference>
<proteinExistence type="predicted"/>
<feature type="transmembrane region" description="Helical" evidence="1">
    <location>
        <begin position="410"/>
        <end position="430"/>
    </location>
</feature>
<feature type="transmembrane region" description="Helical" evidence="1">
    <location>
        <begin position="451"/>
        <end position="472"/>
    </location>
</feature>
<evidence type="ECO:0000256" key="1">
    <source>
        <dbReference type="SAM" id="Phobius"/>
    </source>
</evidence>
<keyword evidence="1" id="KW-1133">Transmembrane helix</keyword>
<gene>
    <name evidence="2" type="ORF">FHR33_004244</name>
</gene>
<feature type="transmembrane region" description="Helical" evidence="1">
    <location>
        <begin position="377"/>
        <end position="398"/>
    </location>
</feature>
<accession>A0A7W5V3P6</accession>
<feature type="transmembrane region" description="Helical" evidence="1">
    <location>
        <begin position="227"/>
        <end position="248"/>
    </location>
</feature>
<protein>
    <submittedName>
        <fullName evidence="2">ABC-2 type transport system permease protein</fullName>
    </submittedName>
</protein>
<feature type="transmembrane region" description="Helical" evidence="1">
    <location>
        <begin position="100"/>
        <end position="126"/>
    </location>
</feature>
<dbReference type="RefSeq" id="WP_183650269.1">
    <property type="nucleotide sequence ID" value="NZ_JACIBV010000001.1"/>
</dbReference>
<feature type="transmembrane region" description="Helical" evidence="1">
    <location>
        <begin position="24"/>
        <end position="47"/>
    </location>
</feature>
<sequence>MVGLFVALKLRLISGGMRGDTQRVLGFVFSCLAALVVAGGGFLLLSLLRLASAQVAADVGVIAFTGLLVFWATVPLLAFGVDDTLDPAKLALFPLRTRQLATGMFAASVTGIWPAASFLVTAGALVGLARGIGGVLLGIVAVLLQFALCIVASRLITTALSGLLRSRRGRDLLAVGVIVFVLMAQLPNLIVNRGLAGDPLAMVHSIASVLRWTPSGWAAHAISDGGLVGLAELVALAALVLALGWLWIRALSRALVTTDASTQAASVRRSSGLLDRILPDGRVAAVVAKELKYARRDPRGRVGWFASIAVTGVLAFSISGQGQGSGPGAAIGPACVGALMMGIQQCNIFGIDGRSLWMNAVVYGDSRDLRGDVAGRHLGVAIIAAPVLIALSVLGAVFSGGFETVLPAVLTAWGVLGVGLGVGALTSVLVPYTVPDRLNAFTGAAPGQGGVAFVASIGAMIVTALLALPVVLPVLLGVTWMSVVALPYGLALAWAGRVLASRIGYPRMPELLAAISKPT</sequence>
<keyword evidence="3" id="KW-1185">Reference proteome</keyword>
<name>A0A7W5V3P6_9ACTN</name>
<dbReference type="AlphaFoldDB" id="A0A7W5V3P6"/>
<dbReference type="GeneID" id="95390618"/>
<keyword evidence="1" id="KW-0472">Membrane</keyword>
<feature type="transmembrane region" description="Helical" evidence="1">
    <location>
        <begin position="172"/>
        <end position="190"/>
    </location>
</feature>
<dbReference type="EMBL" id="JACIBV010000001">
    <property type="protein sequence ID" value="MBB3728384.1"/>
    <property type="molecule type" value="Genomic_DNA"/>
</dbReference>
<evidence type="ECO:0000313" key="3">
    <source>
        <dbReference type="Proteomes" id="UP000579945"/>
    </source>
</evidence>
<evidence type="ECO:0000313" key="2">
    <source>
        <dbReference type="EMBL" id="MBB3728384.1"/>
    </source>
</evidence>
<dbReference type="Proteomes" id="UP000579945">
    <property type="component" value="Unassembled WGS sequence"/>
</dbReference>
<feature type="transmembrane region" description="Helical" evidence="1">
    <location>
        <begin position="330"/>
        <end position="350"/>
    </location>
</feature>
<feature type="transmembrane region" description="Helical" evidence="1">
    <location>
        <begin position="132"/>
        <end position="151"/>
    </location>
</feature>
<keyword evidence="1" id="KW-0812">Transmembrane</keyword>
<feature type="transmembrane region" description="Helical" evidence="1">
    <location>
        <begin position="478"/>
        <end position="500"/>
    </location>
</feature>
<organism evidence="2 3">
    <name type="scientific">Nonomuraea dietziae</name>
    <dbReference type="NCBI Taxonomy" id="65515"/>
    <lineage>
        <taxon>Bacteria</taxon>
        <taxon>Bacillati</taxon>
        <taxon>Actinomycetota</taxon>
        <taxon>Actinomycetes</taxon>
        <taxon>Streptosporangiales</taxon>
        <taxon>Streptosporangiaceae</taxon>
        <taxon>Nonomuraea</taxon>
    </lineage>
</organism>